<feature type="compositionally biased region" description="Basic and acidic residues" evidence="3">
    <location>
        <begin position="1"/>
        <end position="20"/>
    </location>
</feature>
<feature type="region of interest" description="Disordered" evidence="3">
    <location>
        <begin position="80"/>
        <end position="112"/>
    </location>
</feature>
<name>A0AAD5S6C4_9FUNG</name>
<dbReference type="InterPro" id="IPR009001">
    <property type="entry name" value="Transl_elong_EF1A/Init_IF2_C"/>
</dbReference>
<protein>
    <submittedName>
        <fullName evidence="4">GTP binding protein</fullName>
    </submittedName>
</protein>
<reference evidence="4" key="1">
    <citation type="submission" date="2020-05" db="EMBL/GenBank/DDBJ databases">
        <title>Phylogenomic resolution of chytrid fungi.</title>
        <authorList>
            <person name="Stajich J.E."/>
            <person name="Amses K."/>
            <person name="Simmons R."/>
            <person name="Seto K."/>
            <person name="Myers J."/>
            <person name="Bonds A."/>
            <person name="Quandt C.A."/>
            <person name="Barry K."/>
            <person name="Liu P."/>
            <person name="Grigoriev I."/>
            <person name="Longcore J.E."/>
            <person name="James T.Y."/>
        </authorList>
    </citation>
    <scope>NUCLEOTIDE SEQUENCE</scope>
    <source>
        <strain evidence="4">JEL0318</strain>
    </source>
</reference>
<gene>
    <name evidence="4" type="primary">GTPBP2_1</name>
    <name evidence="4" type="ORF">HK097_001688</name>
</gene>
<accession>A0AAD5S6C4</accession>
<evidence type="ECO:0000313" key="4">
    <source>
        <dbReference type="EMBL" id="KAJ3043639.1"/>
    </source>
</evidence>
<organism evidence="4 5">
    <name type="scientific">Rhizophlyctis rosea</name>
    <dbReference type="NCBI Taxonomy" id="64517"/>
    <lineage>
        <taxon>Eukaryota</taxon>
        <taxon>Fungi</taxon>
        <taxon>Fungi incertae sedis</taxon>
        <taxon>Chytridiomycota</taxon>
        <taxon>Chytridiomycota incertae sedis</taxon>
        <taxon>Chytridiomycetes</taxon>
        <taxon>Rhizophlyctidales</taxon>
        <taxon>Rhizophlyctidaceae</taxon>
        <taxon>Rhizophlyctis</taxon>
    </lineage>
</organism>
<feature type="region of interest" description="Disordered" evidence="3">
    <location>
        <begin position="1"/>
        <end position="29"/>
    </location>
</feature>
<dbReference type="GO" id="GO:0005525">
    <property type="term" value="F:GTP binding"/>
    <property type="evidence" value="ECO:0007669"/>
    <property type="project" value="UniProtKB-KW"/>
</dbReference>
<evidence type="ECO:0000256" key="3">
    <source>
        <dbReference type="SAM" id="MobiDB-lite"/>
    </source>
</evidence>
<keyword evidence="2" id="KW-0342">GTP-binding</keyword>
<dbReference type="Proteomes" id="UP001212841">
    <property type="component" value="Unassembled WGS sequence"/>
</dbReference>
<dbReference type="EMBL" id="JADGJD010001341">
    <property type="protein sequence ID" value="KAJ3043639.1"/>
    <property type="molecule type" value="Genomic_DNA"/>
</dbReference>
<comment type="caution">
    <text evidence="4">The sequence shown here is derived from an EMBL/GenBank/DDBJ whole genome shotgun (WGS) entry which is preliminary data.</text>
</comment>
<evidence type="ECO:0000256" key="2">
    <source>
        <dbReference type="ARBA" id="ARBA00023134"/>
    </source>
</evidence>
<dbReference type="AlphaFoldDB" id="A0AAD5S6C4"/>
<dbReference type="SUPFAM" id="SSF50465">
    <property type="entry name" value="EF-Tu/eEF-1alpha/eIF2-gamma C-terminal domain"/>
    <property type="match status" value="1"/>
</dbReference>
<feature type="compositionally biased region" description="Gly residues" evidence="3">
    <location>
        <begin position="83"/>
        <end position="97"/>
    </location>
</feature>
<keyword evidence="1" id="KW-0547">Nucleotide-binding</keyword>
<keyword evidence="5" id="KW-1185">Reference proteome</keyword>
<proteinExistence type="predicted"/>
<evidence type="ECO:0000313" key="5">
    <source>
        <dbReference type="Proteomes" id="UP001212841"/>
    </source>
</evidence>
<evidence type="ECO:0000256" key="1">
    <source>
        <dbReference type="ARBA" id="ARBA00022741"/>
    </source>
</evidence>
<sequence length="112" mass="12088">MDVKKEEEKKEEKEKEKVALEGEAEEAGKGVLRTGDRSIVRFRFIQHPEYLKLGSRLLFREGRTKGVGKIVRLISESESLSGTGVGPVSGGGVGGAAGVKPPNNPSGKKKRK</sequence>